<comment type="subcellular location">
    <subcellularLocation>
        <location evidence="1">Membrane</location>
        <topology evidence="1">Single-pass type II membrane protein</topology>
    </subcellularLocation>
</comment>
<dbReference type="EMBL" id="PZQS01000004">
    <property type="protein sequence ID" value="PVD33041.1"/>
    <property type="molecule type" value="Genomic_DNA"/>
</dbReference>
<dbReference type="STRING" id="400727.A0A2T7PHZ3"/>
<evidence type="ECO:0000256" key="2">
    <source>
        <dbReference type="ARBA" id="ARBA00004922"/>
    </source>
</evidence>
<keyword evidence="9" id="KW-0325">Glycoprotein</keyword>
<dbReference type="InterPro" id="IPR003406">
    <property type="entry name" value="Glyco_trans_14"/>
</dbReference>
<dbReference type="Proteomes" id="UP000245119">
    <property type="component" value="Linkage Group LG4"/>
</dbReference>
<evidence type="ECO:0000256" key="3">
    <source>
        <dbReference type="ARBA" id="ARBA00022676"/>
    </source>
</evidence>
<sequence length="515" mass="59433">MSIELAVSQREDKACAAVAMLRELMLKRCVATVVWSPRARKLRQRLVLGALFVLTLMVLVVRLELELDASFVEANTLVLQGGFPAILINSSSLVSSQSLRSSSLSFGGTMDFKMAALVEKQKRKWLATSYKPRLGRHEREPRCSKLIVDDEEEQARARKFMEEHERLEKPPLVYLQETKNCSRFVQERGYIMSATEEEKAFPIAYSIMMYTGVEQTERMLRAIYRPHNYHCIHVDKKVPEDIMAAMQAIAECLPNVFIASRLKEVYWATYSSLEALIYCMQDLFKASASWKYYINLTGQEFPLKTNLQLVKILEALNGSNIVDASTDPDMTSRWYNNFQPPHAIMPYKGMVFIIACRGFVDYLLHSHVARDFLQWVSNTEMPDETYFPSLNHNPHLRVPGSYRGSPDTNALTKPYLARFVNWNTNWKDGVGRYNFRFPCHGKRVRSVCIFGLGDLRWLTSRKELFANKFYADFEPLTLRCMEEWLLNMTVAEYSGRLLLNVSYYASLDIVRNKVV</sequence>
<organism evidence="12 13">
    <name type="scientific">Pomacea canaliculata</name>
    <name type="common">Golden apple snail</name>
    <dbReference type="NCBI Taxonomy" id="400727"/>
    <lineage>
        <taxon>Eukaryota</taxon>
        <taxon>Metazoa</taxon>
        <taxon>Spiralia</taxon>
        <taxon>Lophotrochozoa</taxon>
        <taxon>Mollusca</taxon>
        <taxon>Gastropoda</taxon>
        <taxon>Caenogastropoda</taxon>
        <taxon>Architaenioglossa</taxon>
        <taxon>Ampullarioidea</taxon>
        <taxon>Ampullariidae</taxon>
        <taxon>Pomacea</taxon>
    </lineage>
</organism>
<keyword evidence="5 11" id="KW-0812">Transmembrane</keyword>
<evidence type="ECO:0000256" key="10">
    <source>
        <dbReference type="ARBA" id="ARBA00038150"/>
    </source>
</evidence>
<keyword evidence="8 11" id="KW-0472">Membrane</keyword>
<evidence type="ECO:0000313" key="13">
    <source>
        <dbReference type="Proteomes" id="UP000245119"/>
    </source>
</evidence>
<dbReference type="GO" id="GO:0016020">
    <property type="term" value="C:membrane"/>
    <property type="evidence" value="ECO:0007669"/>
    <property type="project" value="UniProtKB-SubCell"/>
</dbReference>
<comment type="similarity">
    <text evidence="10">Belongs to the glycosyltransferase 14 family.</text>
</comment>
<evidence type="ECO:0000256" key="6">
    <source>
        <dbReference type="ARBA" id="ARBA00022968"/>
    </source>
</evidence>
<accession>A0A2T7PHZ3</accession>
<keyword evidence="13" id="KW-1185">Reference proteome</keyword>
<evidence type="ECO:0000256" key="8">
    <source>
        <dbReference type="ARBA" id="ARBA00023136"/>
    </source>
</evidence>
<feature type="transmembrane region" description="Helical" evidence="11">
    <location>
        <begin position="46"/>
        <end position="65"/>
    </location>
</feature>
<evidence type="ECO:0000256" key="11">
    <source>
        <dbReference type="SAM" id="Phobius"/>
    </source>
</evidence>
<comment type="caution">
    <text evidence="12">The sequence shown here is derived from an EMBL/GenBank/DDBJ whole genome shotgun (WGS) entry which is preliminary data.</text>
</comment>
<evidence type="ECO:0000256" key="7">
    <source>
        <dbReference type="ARBA" id="ARBA00022989"/>
    </source>
</evidence>
<dbReference type="PANTHER" id="PTHR19297">
    <property type="entry name" value="GLYCOSYLTRANSFERASE 14 FAMILY MEMBER"/>
    <property type="match status" value="1"/>
</dbReference>
<protein>
    <recommendedName>
        <fullName evidence="14">Protein xylosyltransferase</fullName>
    </recommendedName>
</protein>
<dbReference type="PANTHER" id="PTHR19297:SF191">
    <property type="entry name" value="PROTEIN XYLOSYLTRANSFERASE"/>
    <property type="match status" value="1"/>
</dbReference>
<proteinExistence type="inferred from homology"/>
<evidence type="ECO:0008006" key="14">
    <source>
        <dbReference type="Google" id="ProtNLM"/>
    </source>
</evidence>
<dbReference type="GO" id="GO:0008375">
    <property type="term" value="F:acetylglucosaminyltransferase activity"/>
    <property type="evidence" value="ECO:0007669"/>
    <property type="project" value="TreeGrafter"/>
</dbReference>
<evidence type="ECO:0000256" key="5">
    <source>
        <dbReference type="ARBA" id="ARBA00022692"/>
    </source>
</evidence>
<evidence type="ECO:0000313" key="12">
    <source>
        <dbReference type="EMBL" id="PVD33041.1"/>
    </source>
</evidence>
<keyword evidence="3" id="KW-0328">Glycosyltransferase</keyword>
<evidence type="ECO:0000256" key="1">
    <source>
        <dbReference type="ARBA" id="ARBA00004606"/>
    </source>
</evidence>
<dbReference type="OrthoDB" id="2019572at2759"/>
<reference evidence="12 13" key="1">
    <citation type="submission" date="2018-04" db="EMBL/GenBank/DDBJ databases">
        <title>The genome of golden apple snail Pomacea canaliculata provides insight into stress tolerance and invasive adaptation.</title>
        <authorList>
            <person name="Liu C."/>
            <person name="Liu B."/>
            <person name="Ren Y."/>
            <person name="Zhang Y."/>
            <person name="Wang H."/>
            <person name="Li S."/>
            <person name="Jiang F."/>
            <person name="Yin L."/>
            <person name="Zhang G."/>
            <person name="Qian W."/>
            <person name="Fan W."/>
        </authorList>
    </citation>
    <scope>NUCLEOTIDE SEQUENCE [LARGE SCALE GENOMIC DNA]</scope>
    <source>
        <strain evidence="12">SZHN2017</strain>
        <tissue evidence="12">Muscle</tissue>
    </source>
</reference>
<evidence type="ECO:0000256" key="4">
    <source>
        <dbReference type="ARBA" id="ARBA00022679"/>
    </source>
</evidence>
<dbReference type="AlphaFoldDB" id="A0A2T7PHZ3"/>
<gene>
    <name evidence="12" type="ORF">C0Q70_08489</name>
</gene>
<dbReference type="Pfam" id="PF02485">
    <property type="entry name" value="Branch"/>
    <property type="match status" value="1"/>
</dbReference>
<evidence type="ECO:0000256" key="9">
    <source>
        <dbReference type="ARBA" id="ARBA00023180"/>
    </source>
</evidence>
<keyword evidence="4" id="KW-0808">Transferase</keyword>
<keyword evidence="7 11" id="KW-1133">Transmembrane helix</keyword>
<keyword evidence="6" id="KW-0735">Signal-anchor</keyword>
<name>A0A2T7PHZ3_POMCA</name>
<comment type="pathway">
    <text evidence="2">Protein modification; protein glycosylation.</text>
</comment>